<reference evidence="6" key="4">
    <citation type="journal article" date="2015" name="G3 (Bethesda)">
        <title>Genome sequences of three phytopathogenic species of the Magnaporthaceae family of fungi.</title>
        <authorList>
            <person name="Okagaki L.H."/>
            <person name="Nunes C.C."/>
            <person name="Sailsbery J."/>
            <person name="Clay B."/>
            <person name="Brown D."/>
            <person name="John T."/>
            <person name="Oh Y."/>
            <person name="Young N."/>
            <person name="Fitzgerald M."/>
            <person name="Haas B.J."/>
            <person name="Zeng Q."/>
            <person name="Young S."/>
            <person name="Adiconis X."/>
            <person name="Fan L."/>
            <person name="Levin J.Z."/>
            <person name="Mitchell T.K."/>
            <person name="Okubara P.A."/>
            <person name="Farman M.L."/>
            <person name="Kohn L.M."/>
            <person name="Birren B."/>
            <person name="Ma L.-J."/>
            <person name="Dean R.A."/>
        </authorList>
    </citation>
    <scope>NUCLEOTIDE SEQUENCE</scope>
    <source>
        <strain evidence="6">R3-111a-1</strain>
    </source>
</reference>
<dbReference type="OrthoDB" id="10002170at2759"/>
<keyword evidence="7" id="KW-1185">Reference proteome</keyword>
<accession>J3P7M8</accession>
<dbReference type="Pfam" id="PF09631">
    <property type="entry name" value="Sen15"/>
    <property type="match status" value="2"/>
</dbReference>
<feature type="domain" description="tRNA-splicing endonuclease subunit Sen15" evidence="4">
    <location>
        <begin position="47"/>
        <end position="153"/>
    </location>
</feature>
<dbReference type="EMBL" id="GL385399">
    <property type="protein sequence ID" value="EJT72660.1"/>
    <property type="molecule type" value="Genomic_DNA"/>
</dbReference>
<comment type="similarity">
    <text evidence="1">Belongs to the SEN15 family.</text>
</comment>
<reference evidence="5" key="2">
    <citation type="submission" date="2010-07" db="EMBL/GenBank/DDBJ databases">
        <authorList>
            <consortium name="The Broad Institute Genome Sequencing Platform"/>
            <consortium name="Broad Institute Genome Sequencing Center for Infectious Disease"/>
            <person name="Ma L.-J."/>
            <person name="Dead R."/>
            <person name="Young S."/>
            <person name="Zeng Q."/>
            <person name="Koehrsen M."/>
            <person name="Alvarado L."/>
            <person name="Berlin A."/>
            <person name="Chapman S.B."/>
            <person name="Chen Z."/>
            <person name="Freedman E."/>
            <person name="Gellesch M."/>
            <person name="Goldberg J."/>
            <person name="Griggs A."/>
            <person name="Gujja S."/>
            <person name="Heilman E.R."/>
            <person name="Heiman D."/>
            <person name="Hepburn T."/>
            <person name="Howarth C."/>
            <person name="Jen D."/>
            <person name="Larson L."/>
            <person name="Mehta T."/>
            <person name="Neiman D."/>
            <person name="Pearson M."/>
            <person name="Roberts A."/>
            <person name="Saif S."/>
            <person name="Shea T."/>
            <person name="Shenoy N."/>
            <person name="Sisk P."/>
            <person name="Stolte C."/>
            <person name="Sykes S."/>
            <person name="Walk T."/>
            <person name="White J."/>
            <person name="Yandava C."/>
            <person name="Haas B."/>
            <person name="Nusbaum C."/>
            <person name="Birren B."/>
        </authorList>
    </citation>
    <scope>NUCLEOTIDE SEQUENCE</scope>
    <source>
        <strain evidence="5">R3-111a-1</strain>
    </source>
</reference>
<dbReference type="SUPFAM" id="SSF53032">
    <property type="entry name" value="tRNA-intron endonuclease catalytic domain-like"/>
    <property type="match status" value="1"/>
</dbReference>
<dbReference type="Proteomes" id="UP000006039">
    <property type="component" value="Unassembled WGS sequence"/>
</dbReference>
<dbReference type="GO" id="GO:0000213">
    <property type="term" value="F:tRNA-intron lyase activity"/>
    <property type="evidence" value="ECO:0007669"/>
    <property type="project" value="TreeGrafter"/>
</dbReference>
<dbReference type="EnsemblFungi" id="EJT72660">
    <property type="protein sequence ID" value="EJT72660"/>
    <property type="gene ID" value="GGTG_09519"/>
</dbReference>
<evidence type="ECO:0000313" key="5">
    <source>
        <dbReference type="EMBL" id="EJT72660.1"/>
    </source>
</evidence>
<feature type="region of interest" description="Disordered" evidence="3">
    <location>
        <begin position="1"/>
        <end position="36"/>
    </location>
</feature>
<dbReference type="GO" id="GO:0003676">
    <property type="term" value="F:nucleic acid binding"/>
    <property type="evidence" value="ECO:0007669"/>
    <property type="project" value="InterPro"/>
</dbReference>
<dbReference type="VEuPathDB" id="FungiDB:GGTG_09519"/>
<sequence>MPQQRTAKPKSSVAKTREQKPQAHPEMTAHQSDTPRQAALLHLAKTVQENLELEKDWTGVEVHTVTTAHATSGAAVAAAEEASPDRRPLLRGIPPRRMYVHPDEQIAIIRAERERGGDARVPQPPEAEWVLPMHLAESWSMARFAAVLDAIAAVPRPAAAGEGEEEGGAAAAAARGELDADVDAEVWRQWRGPRRGKRVILAIVQDDSTVSYYVMHDGIVKPRQN</sequence>
<name>J3P7M8_GAET3</name>
<evidence type="ECO:0000313" key="7">
    <source>
        <dbReference type="Proteomes" id="UP000006039"/>
    </source>
</evidence>
<dbReference type="RefSeq" id="XP_009225634.1">
    <property type="nucleotide sequence ID" value="XM_009227370.1"/>
</dbReference>
<evidence type="ECO:0000259" key="4">
    <source>
        <dbReference type="Pfam" id="PF09631"/>
    </source>
</evidence>
<dbReference type="GO" id="GO:0000214">
    <property type="term" value="C:tRNA-intron endonuclease complex"/>
    <property type="evidence" value="ECO:0007669"/>
    <property type="project" value="InterPro"/>
</dbReference>
<dbReference type="InterPro" id="IPR011856">
    <property type="entry name" value="tRNA_endonuc-like_dom_sf"/>
</dbReference>
<evidence type="ECO:0000313" key="6">
    <source>
        <dbReference type="EnsemblFungi" id="EJT72660"/>
    </source>
</evidence>
<feature type="domain" description="tRNA-splicing endonuclease subunit Sen15" evidence="4">
    <location>
        <begin position="195"/>
        <end position="225"/>
    </location>
</feature>
<evidence type="ECO:0000256" key="1">
    <source>
        <dbReference type="ARBA" id="ARBA00006091"/>
    </source>
</evidence>
<gene>
    <name evidence="6" type="primary">20349977</name>
    <name evidence="5" type="ORF">GGTG_09519</name>
</gene>
<evidence type="ECO:0000256" key="3">
    <source>
        <dbReference type="SAM" id="MobiDB-lite"/>
    </source>
</evidence>
<keyword evidence="2" id="KW-0819">tRNA processing</keyword>
<reference evidence="6" key="5">
    <citation type="submission" date="2018-04" db="UniProtKB">
        <authorList>
            <consortium name="EnsemblFungi"/>
        </authorList>
    </citation>
    <scope>IDENTIFICATION</scope>
    <source>
        <strain evidence="6">R3-111a-1</strain>
    </source>
</reference>
<dbReference type="HOGENOM" id="CLU_083361_1_0_1"/>
<dbReference type="FunFam" id="3.40.1350.10:FF:000012">
    <property type="entry name" value="Probable tRNA-splicing endonuclease subunit sen-15"/>
    <property type="match status" value="1"/>
</dbReference>
<organism evidence="5">
    <name type="scientific">Gaeumannomyces tritici (strain R3-111a-1)</name>
    <name type="common">Wheat and barley take-all root rot fungus</name>
    <name type="synonym">Gaeumannomyces graminis var. tritici</name>
    <dbReference type="NCBI Taxonomy" id="644352"/>
    <lineage>
        <taxon>Eukaryota</taxon>
        <taxon>Fungi</taxon>
        <taxon>Dikarya</taxon>
        <taxon>Ascomycota</taxon>
        <taxon>Pezizomycotina</taxon>
        <taxon>Sordariomycetes</taxon>
        <taxon>Sordariomycetidae</taxon>
        <taxon>Magnaporthales</taxon>
        <taxon>Magnaporthaceae</taxon>
        <taxon>Gaeumannomyces</taxon>
    </lineage>
</organism>
<dbReference type="Gene3D" id="3.40.1350.10">
    <property type="match status" value="1"/>
</dbReference>
<dbReference type="PANTHER" id="PTHR28518:SF1">
    <property type="entry name" value="TRNA-SPLICING ENDONUCLEASE SUBUNIT SEN15"/>
    <property type="match status" value="1"/>
</dbReference>
<reference evidence="7" key="1">
    <citation type="submission" date="2010-07" db="EMBL/GenBank/DDBJ databases">
        <title>The genome sequence of Gaeumannomyces graminis var. tritici strain R3-111a-1.</title>
        <authorList>
            <consortium name="The Broad Institute Genome Sequencing Platform"/>
            <person name="Ma L.-J."/>
            <person name="Dead R."/>
            <person name="Young S."/>
            <person name="Zeng Q."/>
            <person name="Koehrsen M."/>
            <person name="Alvarado L."/>
            <person name="Berlin A."/>
            <person name="Chapman S.B."/>
            <person name="Chen Z."/>
            <person name="Freedman E."/>
            <person name="Gellesch M."/>
            <person name="Goldberg J."/>
            <person name="Griggs A."/>
            <person name="Gujja S."/>
            <person name="Heilman E.R."/>
            <person name="Heiman D."/>
            <person name="Hepburn T."/>
            <person name="Howarth C."/>
            <person name="Jen D."/>
            <person name="Larson L."/>
            <person name="Mehta T."/>
            <person name="Neiman D."/>
            <person name="Pearson M."/>
            <person name="Roberts A."/>
            <person name="Saif S."/>
            <person name="Shea T."/>
            <person name="Shenoy N."/>
            <person name="Sisk P."/>
            <person name="Stolte C."/>
            <person name="Sykes S."/>
            <person name="Walk T."/>
            <person name="White J."/>
            <person name="Yandava C."/>
            <person name="Haas B."/>
            <person name="Nusbaum C."/>
            <person name="Birren B."/>
        </authorList>
    </citation>
    <scope>NUCLEOTIDE SEQUENCE [LARGE SCALE GENOMIC DNA]</scope>
    <source>
        <strain evidence="7">R3-111a-1</strain>
    </source>
</reference>
<protein>
    <recommendedName>
        <fullName evidence="4">tRNA-splicing endonuclease subunit Sen15 domain-containing protein</fullName>
    </recommendedName>
</protein>
<reference evidence="5" key="3">
    <citation type="submission" date="2010-09" db="EMBL/GenBank/DDBJ databases">
        <title>Annotation of Gaeumannomyces graminis var. tritici R3-111a-1.</title>
        <authorList>
            <consortium name="The Broad Institute Genome Sequencing Platform"/>
            <person name="Ma L.-J."/>
            <person name="Dead R."/>
            <person name="Young S.K."/>
            <person name="Zeng Q."/>
            <person name="Gargeya S."/>
            <person name="Fitzgerald M."/>
            <person name="Haas B."/>
            <person name="Abouelleil A."/>
            <person name="Alvarado L."/>
            <person name="Arachchi H.M."/>
            <person name="Berlin A."/>
            <person name="Brown A."/>
            <person name="Chapman S.B."/>
            <person name="Chen Z."/>
            <person name="Dunbar C."/>
            <person name="Freedman E."/>
            <person name="Gearin G."/>
            <person name="Gellesch M."/>
            <person name="Goldberg J."/>
            <person name="Griggs A."/>
            <person name="Gujja S."/>
            <person name="Heiman D."/>
            <person name="Howarth C."/>
            <person name="Larson L."/>
            <person name="Lui A."/>
            <person name="MacDonald P.J.P."/>
            <person name="Mehta T."/>
            <person name="Montmayeur A."/>
            <person name="Murphy C."/>
            <person name="Neiman D."/>
            <person name="Pearson M."/>
            <person name="Priest M."/>
            <person name="Roberts A."/>
            <person name="Saif S."/>
            <person name="Shea T."/>
            <person name="Shenoy N."/>
            <person name="Sisk P."/>
            <person name="Stolte C."/>
            <person name="Sykes S."/>
            <person name="Yandava C."/>
            <person name="Wortman J."/>
            <person name="Nusbaum C."/>
            <person name="Birren B."/>
        </authorList>
    </citation>
    <scope>NUCLEOTIDE SEQUENCE</scope>
    <source>
        <strain evidence="5">R3-111a-1</strain>
    </source>
</reference>
<dbReference type="InterPro" id="IPR042777">
    <property type="entry name" value="Sen15_fungi"/>
</dbReference>
<dbReference type="PANTHER" id="PTHR28518">
    <property type="entry name" value="TRNA-SPLICING ENDONUCLEASE SUBUNIT SEN15"/>
    <property type="match status" value="1"/>
</dbReference>
<dbReference type="AlphaFoldDB" id="J3P7M8"/>
<dbReference type="STRING" id="644352.J3P7M8"/>
<dbReference type="eggNOG" id="ENOG502SC4F">
    <property type="taxonomic scope" value="Eukaryota"/>
</dbReference>
<dbReference type="InterPro" id="IPR036167">
    <property type="entry name" value="tRNA_intron_Endo_cat-like_sf"/>
</dbReference>
<dbReference type="InterPro" id="IPR018593">
    <property type="entry name" value="tRNA-endonuc_su_Sen15"/>
</dbReference>
<evidence type="ECO:0000256" key="2">
    <source>
        <dbReference type="ARBA" id="ARBA00022694"/>
    </source>
</evidence>
<proteinExistence type="inferred from homology"/>
<dbReference type="GeneID" id="20349977"/>
<dbReference type="GO" id="GO:0000379">
    <property type="term" value="P:tRNA-type intron splice site recognition and cleavage"/>
    <property type="evidence" value="ECO:0007669"/>
    <property type="project" value="InterPro"/>
</dbReference>